<evidence type="ECO:0000313" key="4">
    <source>
        <dbReference type="Proteomes" id="UP001152523"/>
    </source>
</evidence>
<dbReference type="PANTHER" id="PTHR46554">
    <property type="entry name" value="MEDIATOR OF RNA POLYMERASE II TRANSCRIPTION SUBUNIT 26A-RELATED"/>
    <property type="match status" value="1"/>
</dbReference>
<evidence type="ECO:0000313" key="2">
    <source>
        <dbReference type="EMBL" id="CAH9079288.1"/>
    </source>
</evidence>
<evidence type="ECO:0000313" key="3">
    <source>
        <dbReference type="EMBL" id="CAH9131690.1"/>
    </source>
</evidence>
<dbReference type="EMBL" id="CAMAPF010000033">
    <property type="protein sequence ID" value="CAH9079288.1"/>
    <property type="molecule type" value="Genomic_DNA"/>
</dbReference>
<sequence>MGENSNSIDEWREYFRSANVDIFDIIEHAITVATLDKPNELRLNRARIAEKLFTCETTTLCSTCRNVELVLRPGDSQTMSQTTELTNLAQTDKSKERKINDDRLDMEEFNASNQISNGSCYADAEALSDEIEEISKTVNEVSRIKQIIDKHQEEPDYLVIDSLRRLQLMALSVDILK</sequence>
<dbReference type="Proteomes" id="UP001152523">
    <property type="component" value="Unassembled WGS sequence"/>
</dbReference>
<keyword evidence="4" id="KW-1185">Reference proteome</keyword>
<reference evidence="2" key="1">
    <citation type="submission" date="2022-07" db="EMBL/GenBank/DDBJ databases">
        <authorList>
            <person name="Macas J."/>
            <person name="Novak P."/>
            <person name="Neumann P."/>
        </authorList>
    </citation>
    <scope>NUCLEOTIDE SEQUENCE</scope>
</reference>
<feature type="non-terminal residue" evidence="2">
    <location>
        <position position="177"/>
    </location>
</feature>
<evidence type="ECO:0000256" key="1">
    <source>
        <dbReference type="SAM" id="Coils"/>
    </source>
</evidence>
<proteinExistence type="predicted"/>
<organism evidence="2 4">
    <name type="scientific">Cuscuta epithymum</name>
    <dbReference type="NCBI Taxonomy" id="186058"/>
    <lineage>
        <taxon>Eukaryota</taxon>
        <taxon>Viridiplantae</taxon>
        <taxon>Streptophyta</taxon>
        <taxon>Embryophyta</taxon>
        <taxon>Tracheophyta</taxon>
        <taxon>Spermatophyta</taxon>
        <taxon>Magnoliopsida</taxon>
        <taxon>eudicotyledons</taxon>
        <taxon>Gunneridae</taxon>
        <taxon>Pentapetalae</taxon>
        <taxon>asterids</taxon>
        <taxon>lamiids</taxon>
        <taxon>Solanales</taxon>
        <taxon>Convolvulaceae</taxon>
        <taxon>Cuscuteae</taxon>
        <taxon>Cuscuta</taxon>
        <taxon>Cuscuta subgen. Cuscuta</taxon>
    </lineage>
</organism>
<gene>
    <name evidence="3" type="ORF">CEPIT_LOCUS31589</name>
    <name evidence="2" type="ORF">CEPIT_LOCUS6818</name>
</gene>
<dbReference type="EMBL" id="CAMAPF010000966">
    <property type="protein sequence ID" value="CAH9131690.1"/>
    <property type="molecule type" value="Genomic_DNA"/>
</dbReference>
<accession>A0AAV0CQX1</accession>
<dbReference type="AlphaFoldDB" id="A0AAV0CQX1"/>
<feature type="coiled-coil region" evidence="1">
    <location>
        <begin position="124"/>
        <end position="154"/>
    </location>
</feature>
<protein>
    <submittedName>
        <fullName evidence="2">Uncharacterized protein</fullName>
    </submittedName>
</protein>
<comment type="caution">
    <text evidence="2">The sequence shown here is derived from an EMBL/GenBank/DDBJ whole genome shotgun (WGS) entry which is preliminary data.</text>
</comment>
<keyword evidence="1" id="KW-0175">Coiled coil</keyword>
<name>A0AAV0CQX1_9ASTE</name>
<dbReference type="PANTHER" id="PTHR46554:SF2">
    <property type="entry name" value="TFIIS N-TERMINAL DOMAIN-CONTAINING PROTEIN"/>
    <property type="match status" value="1"/>
</dbReference>